<dbReference type="OrthoDB" id="5239630at2759"/>
<dbReference type="InterPro" id="IPR019034">
    <property type="entry name" value="UPF0390"/>
</dbReference>
<evidence type="ECO:0000256" key="1">
    <source>
        <dbReference type="SAM" id="MobiDB-lite"/>
    </source>
</evidence>
<evidence type="ECO:0000313" key="3">
    <source>
        <dbReference type="Proteomes" id="UP000095038"/>
    </source>
</evidence>
<dbReference type="AlphaFoldDB" id="A0A1D2VDJ8"/>
<dbReference type="EMBL" id="KV454485">
    <property type="protein sequence ID" value="ODV59537.1"/>
    <property type="molecule type" value="Genomic_DNA"/>
</dbReference>
<gene>
    <name evidence="2" type="ORF">ASCRUDRAFT_76933</name>
</gene>
<sequence length="87" mass="9868">MAQGNLKLKDKPLKRITKKQKNPRKAAPKIIKPKKTSKLKTTKNLGTFQKYGNIISSTEKLIASRIGHLELVKGSKREIKKSDKSRK</sequence>
<reference evidence="3" key="1">
    <citation type="submission" date="2016-05" db="EMBL/GenBank/DDBJ databases">
        <title>Comparative genomics of biotechnologically important yeasts.</title>
        <authorList>
            <consortium name="DOE Joint Genome Institute"/>
            <person name="Riley R."/>
            <person name="Haridas S."/>
            <person name="Wolfe K.H."/>
            <person name="Lopes M.R."/>
            <person name="Hittinger C.T."/>
            <person name="Goker M."/>
            <person name="Salamov A."/>
            <person name="Wisecaver J."/>
            <person name="Long T.M."/>
            <person name="Aerts A.L."/>
            <person name="Barry K."/>
            <person name="Choi C."/>
            <person name="Clum A."/>
            <person name="Coughlan A.Y."/>
            <person name="Deshpande S."/>
            <person name="Douglass A.P."/>
            <person name="Hanson S.J."/>
            <person name="Klenk H.-P."/>
            <person name="Labutti K."/>
            <person name="Lapidus A."/>
            <person name="Lindquist E."/>
            <person name="Lipzen A."/>
            <person name="Meier-Kolthoff J.P."/>
            <person name="Ohm R.A."/>
            <person name="Otillar R.P."/>
            <person name="Pangilinan J."/>
            <person name="Peng Y."/>
            <person name="Rokas A."/>
            <person name="Rosa C.A."/>
            <person name="Scheuner C."/>
            <person name="Sibirny A.A."/>
            <person name="Slot J.C."/>
            <person name="Stielow J.B."/>
            <person name="Sun H."/>
            <person name="Kurtzman C.P."/>
            <person name="Blackwell M."/>
            <person name="Grigoriev I.V."/>
            <person name="Jeffries T.W."/>
        </authorList>
    </citation>
    <scope>NUCLEOTIDE SEQUENCE [LARGE SCALE GENOMIC DNA]</scope>
    <source>
        <strain evidence="3">DSM 1968</strain>
    </source>
</reference>
<proteinExistence type="predicted"/>
<feature type="region of interest" description="Disordered" evidence="1">
    <location>
        <begin position="1"/>
        <end position="36"/>
    </location>
</feature>
<dbReference type="Proteomes" id="UP000095038">
    <property type="component" value="Unassembled WGS sequence"/>
</dbReference>
<organism evidence="2 3">
    <name type="scientific">Ascoidea rubescens DSM 1968</name>
    <dbReference type="NCBI Taxonomy" id="1344418"/>
    <lineage>
        <taxon>Eukaryota</taxon>
        <taxon>Fungi</taxon>
        <taxon>Dikarya</taxon>
        <taxon>Ascomycota</taxon>
        <taxon>Saccharomycotina</taxon>
        <taxon>Saccharomycetes</taxon>
        <taxon>Ascoideaceae</taxon>
        <taxon>Ascoidea</taxon>
    </lineage>
</organism>
<dbReference type="GeneID" id="30967306"/>
<feature type="compositionally biased region" description="Basic residues" evidence="1">
    <location>
        <begin position="14"/>
        <end position="36"/>
    </location>
</feature>
<dbReference type="InParanoid" id="A0A1D2VDJ8"/>
<accession>A0A1D2VDJ8</accession>
<name>A0A1D2VDJ8_9ASCO</name>
<keyword evidence="3" id="KW-1185">Reference proteome</keyword>
<dbReference type="RefSeq" id="XP_020045844.1">
    <property type="nucleotide sequence ID" value="XM_020193670.1"/>
</dbReference>
<evidence type="ECO:0000313" key="2">
    <source>
        <dbReference type="EMBL" id="ODV59537.1"/>
    </source>
</evidence>
<protein>
    <submittedName>
        <fullName evidence="2">Uncharacterized protein</fullName>
    </submittedName>
</protein>
<dbReference type="Pfam" id="PF09495">
    <property type="entry name" value="DUF2462"/>
    <property type="match status" value="1"/>
</dbReference>
<dbReference type="STRING" id="1344418.A0A1D2VDJ8"/>